<comment type="similarity">
    <text evidence="1">Belongs to the HAT1 family.</text>
</comment>
<comment type="catalytic activity">
    <reaction evidence="6">
        <text>L-lysyl-[protein] + acetyl-CoA = N(6)-acetyl-L-lysyl-[protein] + CoA + H(+)</text>
        <dbReference type="Rhea" id="RHEA:45948"/>
        <dbReference type="Rhea" id="RHEA-COMP:9752"/>
        <dbReference type="Rhea" id="RHEA-COMP:10731"/>
        <dbReference type="ChEBI" id="CHEBI:15378"/>
        <dbReference type="ChEBI" id="CHEBI:29969"/>
        <dbReference type="ChEBI" id="CHEBI:57287"/>
        <dbReference type="ChEBI" id="CHEBI:57288"/>
        <dbReference type="ChEBI" id="CHEBI:61930"/>
        <dbReference type="EC" id="2.3.1.48"/>
    </reaction>
</comment>
<evidence type="ECO:0000256" key="4">
    <source>
        <dbReference type="ARBA" id="ARBA00022679"/>
    </source>
</evidence>
<dbReference type="Proteomes" id="UP000016930">
    <property type="component" value="Unassembled WGS sequence"/>
</dbReference>
<dbReference type="Pfam" id="PF10394">
    <property type="entry name" value="Hat1_N"/>
    <property type="match status" value="1"/>
</dbReference>
<dbReference type="GO" id="GO:0031509">
    <property type="term" value="P:subtelomeric heterochromatin formation"/>
    <property type="evidence" value="ECO:0007669"/>
    <property type="project" value="InterPro"/>
</dbReference>
<feature type="domain" description="Histone acetyl transferase HAT1 N-terminal" evidence="7">
    <location>
        <begin position="37"/>
        <end position="139"/>
    </location>
</feature>
<evidence type="ECO:0000256" key="1">
    <source>
        <dbReference type="ARBA" id="ARBA00010543"/>
    </source>
</evidence>
<dbReference type="GO" id="GO:0004402">
    <property type="term" value="F:histone acetyltransferase activity"/>
    <property type="evidence" value="ECO:0007669"/>
    <property type="project" value="InterPro"/>
</dbReference>
<dbReference type="STRING" id="914234.M2RL47"/>
<dbReference type="PANTHER" id="PTHR12046">
    <property type="entry name" value="HISTONE ACETYLTRANSFERASE TYPE B CATALYTIC SUBUNIT"/>
    <property type="match status" value="1"/>
</dbReference>
<evidence type="ECO:0000313" key="8">
    <source>
        <dbReference type="EMBL" id="EMD39536.1"/>
    </source>
</evidence>
<dbReference type="InterPro" id="IPR037113">
    <property type="entry name" value="Hat1_N_sf"/>
</dbReference>
<evidence type="ECO:0000313" key="9">
    <source>
        <dbReference type="Proteomes" id="UP000016930"/>
    </source>
</evidence>
<evidence type="ECO:0000256" key="5">
    <source>
        <dbReference type="ARBA" id="ARBA00023315"/>
    </source>
</evidence>
<keyword evidence="4" id="KW-0808">Transferase</keyword>
<evidence type="ECO:0000259" key="7">
    <source>
        <dbReference type="Pfam" id="PF10394"/>
    </source>
</evidence>
<dbReference type="EC" id="2.3.1.48" evidence="2"/>
<dbReference type="AlphaFoldDB" id="M2RL47"/>
<dbReference type="InterPro" id="IPR017380">
    <property type="entry name" value="Hist_AcTrfase_B-typ_cat-su"/>
</dbReference>
<evidence type="ECO:0000256" key="6">
    <source>
        <dbReference type="ARBA" id="ARBA00048017"/>
    </source>
</evidence>
<keyword evidence="9" id="KW-1185">Reference proteome</keyword>
<organism evidence="8 9">
    <name type="scientific">Ceriporiopsis subvermispora (strain B)</name>
    <name type="common">White-rot fungus</name>
    <name type="synonym">Gelatoporia subvermispora</name>
    <dbReference type="NCBI Taxonomy" id="914234"/>
    <lineage>
        <taxon>Eukaryota</taxon>
        <taxon>Fungi</taxon>
        <taxon>Dikarya</taxon>
        <taxon>Basidiomycota</taxon>
        <taxon>Agaricomycotina</taxon>
        <taxon>Agaricomycetes</taxon>
        <taxon>Polyporales</taxon>
        <taxon>Gelatoporiaceae</taxon>
        <taxon>Gelatoporia</taxon>
    </lineage>
</organism>
<dbReference type="SUPFAM" id="SSF55729">
    <property type="entry name" value="Acyl-CoA N-acyltransferases (Nat)"/>
    <property type="match status" value="1"/>
</dbReference>
<dbReference type="InterPro" id="IPR016181">
    <property type="entry name" value="Acyl_CoA_acyltransferase"/>
</dbReference>
<protein>
    <recommendedName>
        <fullName evidence="3">Histone acetyltransferase type B catalytic subunit</fullName>
        <ecNumber evidence="2">2.3.1.48</ecNumber>
    </recommendedName>
</protein>
<dbReference type="OrthoDB" id="10253098at2759"/>
<evidence type="ECO:0000256" key="2">
    <source>
        <dbReference type="ARBA" id="ARBA00013184"/>
    </source>
</evidence>
<reference evidence="8 9" key="1">
    <citation type="journal article" date="2012" name="Proc. Natl. Acad. Sci. U.S.A.">
        <title>Comparative genomics of Ceriporiopsis subvermispora and Phanerochaete chrysosporium provide insight into selective ligninolysis.</title>
        <authorList>
            <person name="Fernandez-Fueyo E."/>
            <person name="Ruiz-Duenas F.J."/>
            <person name="Ferreira P."/>
            <person name="Floudas D."/>
            <person name="Hibbett D.S."/>
            <person name="Canessa P."/>
            <person name="Larrondo L.F."/>
            <person name="James T.Y."/>
            <person name="Seelenfreund D."/>
            <person name="Lobos S."/>
            <person name="Polanco R."/>
            <person name="Tello M."/>
            <person name="Honda Y."/>
            <person name="Watanabe T."/>
            <person name="Watanabe T."/>
            <person name="Ryu J.S."/>
            <person name="Kubicek C.P."/>
            <person name="Schmoll M."/>
            <person name="Gaskell J."/>
            <person name="Hammel K.E."/>
            <person name="St John F.J."/>
            <person name="Vanden Wymelenberg A."/>
            <person name="Sabat G."/>
            <person name="Splinter BonDurant S."/>
            <person name="Syed K."/>
            <person name="Yadav J.S."/>
            <person name="Doddapaneni H."/>
            <person name="Subramanian V."/>
            <person name="Lavin J.L."/>
            <person name="Oguiza J.A."/>
            <person name="Perez G."/>
            <person name="Pisabarro A.G."/>
            <person name="Ramirez L."/>
            <person name="Santoyo F."/>
            <person name="Master E."/>
            <person name="Coutinho P.M."/>
            <person name="Henrissat B."/>
            <person name="Lombard V."/>
            <person name="Magnuson J.K."/>
            <person name="Kuees U."/>
            <person name="Hori C."/>
            <person name="Igarashi K."/>
            <person name="Samejima M."/>
            <person name="Held B.W."/>
            <person name="Barry K.W."/>
            <person name="LaButti K.M."/>
            <person name="Lapidus A."/>
            <person name="Lindquist E.A."/>
            <person name="Lucas S.M."/>
            <person name="Riley R."/>
            <person name="Salamov A.A."/>
            <person name="Hoffmeister D."/>
            <person name="Schwenk D."/>
            <person name="Hadar Y."/>
            <person name="Yarden O."/>
            <person name="de Vries R.P."/>
            <person name="Wiebenga A."/>
            <person name="Stenlid J."/>
            <person name="Eastwood D."/>
            <person name="Grigoriev I.V."/>
            <person name="Berka R.M."/>
            <person name="Blanchette R.A."/>
            <person name="Kersten P."/>
            <person name="Martinez A.T."/>
            <person name="Vicuna R."/>
            <person name="Cullen D."/>
        </authorList>
    </citation>
    <scope>NUCLEOTIDE SEQUENCE [LARGE SCALE GENOMIC DNA]</scope>
    <source>
        <strain evidence="8 9">B</strain>
    </source>
</reference>
<accession>M2RL47</accession>
<sequence length="182" mass="19827">MRTILELLIPSGSCCLCGIPLQRSITRTADHLDPLVRTPDDKAALSTREAYEGFHPTFTYPICIFGEDEKIYGYQGLMIDLKFASGSLAQLLSISYSERLPSSTAVDDIEGALSKHIPPGYDTDPEAFAARVEADARSCSRSLRTCSTSESAARCFRAETETKTGCSSRGVRAGLVSFRMLT</sequence>
<dbReference type="InterPro" id="IPR019467">
    <property type="entry name" value="Hat1_N"/>
</dbReference>
<dbReference type="HOGENOM" id="CLU_1481803_0_0_1"/>
<dbReference type="Gene3D" id="3.90.360.10">
    <property type="entry name" value="Histone acetyl transferase 1 (HAT1), N-terminal domain"/>
    <property type="match status" value="1"/>
</dbReference>
<proteinExistence type="inferred from homology"/>
<keyword evidence="5" id="KW-0012">Acyltransferase</keyword>
<name>M2RL47_CERS8</name>
<dbReference type="EMBL" id="KB445793">
    <property type="protein sequence ID" value="EMD39536.1"/>
    <property type="molecule type" value="Genomic_DNA"/>
</dbReference>
<dbReference type="GO" id="GO:0005634">
    <property type="term" value="C:nucleus"/>
    <property type="evidence" value="ECO:0007669"/>
    <property type="project" value="InterPro"/>
</dbReference>
<gene>
    <name evidence="8" type="ORF">CERSUDRAFT_150068</name>
</gene>
<dbReference type="GO" id="GO:0000781">
    <property type="term" value="C:chromosome, telomeric region"/>
    <property type="evidence" value="ECO:0007669"/>
    <property type="project" value="GOC"/>
</dbReference>
<evidence type="ECO:0000256" key="3">
    <source>
        <dbReference type="ARBA" id="ARBA00021268"/>
    </source>
</evidence>